<dbReference type="EMBL" id="BARW01038417">
    <property type="protein sequence ID" value="GAJ22593.1"/>
    <property type="molecule type" value="Genomic_DNA"/>
</dbReference>
<dbReference type="InterPro" id="IPR029058">
    <property type="entry name" value="AB_hydrolase_fold"/>
</dbReference>
<dbReference type="AlphaFoldDB" id="X1UYK2"/>
<proteinExistence type="predicted"/>
<reference evidence="1" key="1">
    <citation type="journal article" date="2014" name="Front. Microbiol.">
        <title>High frequency of phylogenetically diverse reductive dehalogenase-homologous genes in deep subseafloor sedimentary metagenomes.</title>
        <authorList>
            <person name="Kawai M."/>
            <person name="Futagami T."/>
            <person name="Toyoda A."/>
            <person name="Takaki Y."/>
            <person name="Nishi S."/>
            <person name="Hori S."/>
            <person name="Arai W."/>
            <person name="Tsubouchi T."/>
            <person name="Morono Y."/>
            <person name="Uchiyama I."/>
            <person name="Ito T."/>
            <person name="Fujiyama A."/>
            <person name="Inagaki F."/>
            <person name="Takami H."/>
        </authorList>
    </citation>
    <scope>NUCLEOTIDE SEQUENCE</scope>
    <source>
        <strain evidence="1">Expedition CK06-06</strain>
    </source>
</reference>
<evidence type="ECO:0000313" key="1">
    <source>
        <dbReference type="EMBL" id="GAJ22593.1"/>
    </source>
</evidence>
<evidence type="ECO:0008006" key="2">
    <source>
        <dbReference type="Google" id="ProtNLM"/>
    </source>
</evidence>
<feature type="non-terminal residue" evidence="1">
    <location>
        <position position="1"/>
    </location>
</feature>
<name>X1UYK2_9ZZZZ</name>
<dbReference type="SUPFAM" id="SSF53474">
    <property type="entry name" value="alpha/beta-Hydrolases"/>
    <property type="match status" value="1"/>
</dbReference>
<sequence>DSMKLRELLPNSRLIILPDSKHDILLEQGKDVANLVKEFVEYQIDLESVK</sequence>
<protein>
    <recommendedName>
        <fullName evidence="2">Alpha/beta hydrolase</fullName>
    </recommendedName>
</protein>
<organism evidence="1">
    <name type="scientific">marine sediment metagenome</name>
    <dbReference type="NCBI Taxonomy" id="412755"/>
    <lineage>
        <taxon>unclassified sequences</taxon>
        <taxon>metagenomes</taxon>
        <taxon>ecological metagenomes</taxon>
    </lineage>
</organism>
<comment type="caution">
    <text evidence="1">The sequence shown here is derived from an EMBL/GenBank/DDBJ whole genome shotgun (WGS) entry which is preliminary data.</text>
</comment>
<gene>
    <name evidence="1" type="ORF">S12H4_58968</name>
</gene>
<accession>X1UYK2</accession>
<dbReference type="Gene3D" id="3.40.50.1820">
    <property type="entry name" value="alpha/beta hydrolase"/>
    <property type="match status" value="1"/>
</dbReference>